<name>D7CJC1_SYNLT</name>
<dbReference type="InterPro" id="IPR003439">
    <property type="entry name" value="ABC_transporter-like_ATP-bd"/>
</dbReference>
<dbReference type="Proteomes" id="UP000000378">
    <property type="component" value="Chromosome"/>
</dbReference>
<evidence type="ECO:0000256" key="7">
    <source>
        <dbReference type="ARBA" id="ARBA00022967"/>
    </source>
</evidence>
<comment type="subcellular location">
    <subcellularLocation>
        <location evidence="1">Cell membrane</location>
        <topology evidence="1">Peripheral membrane protein</topology>
    </subcellularLocation>
</comment>
<evidence type="ECO:0000256" key="1">
    <source>
        <dbReference type="ARBA" id="ARBA00004202"/>
    </source>
</evidence>
<dbReference type="InterPro" id="IPR017871">
    <property type="entry name" value="ABC_transporter-like_CS"/>
</dbReference>
<reference evidence="10 11" key="2">
    <citation type="journal article" date="2010" name="Stand. Genomic Sci.">
        <title>Complete genome sequence of Syntrophothermus lipocalidus type strain (TGB-C1).</title>
        <authorList>
            <person name="Djao O.D."/>
            <person name="Zhang X."/>
            <person name="Lucas S."/>
            <person name="Lapidus A."/>
            <person name="Del Rio T.G."/>
            <person name="Nolan M."/>
            <person name="Tice H."/>
            <person name="Cheng J.F."/>
            <person name="Han C."/>
            <person name="Tapia R."/>
            <person name="Goodwin L."/>
            <person name="Pitluck S."/>
            <person name="Liolios K."/>
            <person name="Ivanova N."/>
            <person name="Mavromatis K."/>
            <person name="Mikhailova N."/>
            <person name="Ovchinnikova G."/>
            <person name="Pati A."/>
            <person name="Brambilla E."/>
            <person name="Chen A."/>
            <person name="Palaniappan K."/>
            <person name="Land M."/>
            <person name="Hauser L."/>
            <person name="Chang Y.J."/>
            <person name="Jeffries C.D."/>
            <person name="Rohde M."/>
            <person name="Sikorski J."/>
            <person name="Spring S."/>
            <person name="Goker M."/>
            <person name="Detter J.C."/>
            <person name="Woyke T."/>
            <person name="Bristow J."/>
            <person name="Eisen J.A."/>
            <person name="Markowitz V."/>
            <person name="Hugenholtz P."/>
            <person name="Kyrpides N.C."/>
            <person name="Klenk H.P."/>
        </authorList>
    </citation>
    <scope>NUCLEOTIDE SEQUENCE [LARGE SCALE GENOMIC DNA]</scope>
    <source>
        <strain evidence="11">DSM 12680 / TGB-C1</strain>
    </source>
</reference>
<protein>
    <submittedName>
        <fullName evidence="10">ABC transporter related protein</fullName>
    </submittedName>
</protein>
<dbReference type="FunFam" id="3.40.50.300:FF:000224">
    <property type="entry name" value="Energy-coupling factor transporter ATP-binding protein EcfA"/>
    <property type="match status" value="1"/>
</dbReference>
<sequence length="279" mass="30773">MLGARIELVNVTKQYETPLGDGVAALRNVSLTIRKGEYIGVLGMNGSGKSTLARLLNGLIKPTEGKVYVNGLSTDKPANLTEIRRSVGMLFQNPDNQLVCPVVEEEIAFGLENLGLPLPEIRRRIEWALYVCGLEDKRYHAPHLLSGGQKQMVALASVLAMLPEYLVLDEPTSMLDPISRRNLIAQLQVLNKEEGVTVIFISHNPEDLIQADRLIVLEQGSVYMDGTPRDVFLSEEIRNLELGRPAVYQLIGELEASGLTVPSNVKSIDELVGYICLRL</sequence>
<dbReference type="HOGENOM" id="CLU_000604_1_22_9"/>
<dbReference type="GO" id="GO:0005524">
    <property type="term" value="F:ATP binding"/>
    <property type="evidence" value="ECO:0007669"/>
    <property type="project" value="UniProtKB-KW"/>
</dbReference>
<evidence type="ECO:0000256" key="8">
    <source>
        <dbReference type="ARBA" id="ARBA00023136"/>
    </source>
</evidence>
<comment type="similarity">
    <text evidence="2">Belongs to the ABC transporter superfamily.</text>
</comment>
<dbReference type="PANTHER" id="PTHR43553">
    <property type="entry name" value="HEAVY METAL TRANSPORTER"/>
    <property type="match status" value="1"/>
</dbReference>
<dbReference type="EMBL" id="CP002048">
    <property type="protein sequence ID" value="ADI01010.1"/>
    <property type="molecule type" value="Genomic_DNA"/>
</dbReference>
<keyword evidence="7" id="KW-1278">Translocase</keyword>
<keyword evidence="8" id="KW-0472">Membrane</keyword>
<dbReference type="OrthoDB" id="9784332at2"/>
<keyword evidence="3" id="KW-0813">Transport</keyword>
<evidence type="ECO:0000313" key="10">
    <source>
        <dbReference type="EMBL" id="ADI01010.1"/>
    </source>
</evidence>
<evidence type="ECO:0000259" key="9">
    <source>
        <dbReference type="PROSITE" id="PS50893"/>
    </source>
</evidence>
<dbReference type="InterPro" id="IPR015856">
    <property type="entry name" value="ABC_transpr_CbiO/EcfA_su"/>
</dbReference>
<dbReference type="AlphaFoldDB" id="D7CJC1"/>
<accession>D7CJC1</accession>
<reference evidence="11" key="1">
    <citation type="journal article" date="2010" name="Stand. Genomic Sci.">
        <title>Complete genome sequence of Syntrophothermus lipocalidus type strain (TGB-C1T).</title>
        <authorList>
            <consortium name="US DOE Joint Genome Institute (JGI-PGF)"/>
            <person name="Djao O."/>
            <person name="Zhang X."/>
            <person name="Lucas S."/>
            <person name="Lapidus A."/>
            <person name="Glavina Del Rio T."/>
            <person name="Nolan M."/>
            <person name="Tice H."/>
            <person name="Cheng J."/>
            <person name="Han C."/>
            <person name="Tapia R."/>
            <person name="Goodwin L."/>
            <person name="Pitluck S."/>
            <person name="Liolios K."/>
            <person name="Ivanova N."/>
            <person name="Mavromatis K."/>
            <person name="Mikhailova N."/>
            <person name="Ovchinnikova G."/>
            <person name="Pati A."/>
            <person name="Brambilla E."/>
            <person name="Chen A."/>
            <person name="Palaniappan K."/>
            <person name="Land M."/>
            <person name="Hauser L."/>
            <person name="Chang Y."/>
            <person name="Jeffries C."/>
            <person name="Rohde M."/>
            <person name="Sikorski J."/>
            <person name="Spring S."/>
            <person name="Goker M."/>
            <person name="Detter J."/>
            <person name="Woyke T."/>
            <person name="Bristow J."/>
            <person name="Eisen J."/>
            <person name="Markowitz V."/>
            <person name="Hugenholtz P."/>
            <person name="Kyrpides N."/>
            <person name="Klenk H."/>
        </authorList>
    </citation>
    <scope>NUCLEOTIDE SEQUENCE [LARGE SCALE GENOMIC DNA]</scope>
    <source>
        <strain evidence="11">DSM 12680 / TGB-C1</strain>
    </source>
</reference>
<dbReference type="SMART" id="SM00382">
    <property type="entry name" value="AAA"/>
    <property type="match status" value="1"/>
</dbReference>
<dbReference type="CDD" id="cd03225">
    <property type="entry name" value="ABC_cobalt_CbiO_domain1"/>
    <property type="match status" value="1"/>
</dbReference>
<dbReference type="PROSITE" id="PS50893">
    <property type="entry name" value="ABC_TRANSPORTER_2"/>
    <property type="match status" value="1"/>
</dbReference>
<keyword evidence="4" id="KW-1003">Cell membrane</keyword>
<dbReference type="GO" id="GO:0043190">
    <property type="term" value="C:ATP-binding cassette (ABC) transporter complex"/>
    <property type="evidence" value="ECO:0007669"/>
    <property type="project" value="TreeGrafter"/>
</dbReference>
<dbReference type="InterPro" id="IPR027417">
    <property type="entry name" value="P-loop_NTPase"/>
</dbReference>
<keyword evidence="5" id="KW-0547">Nucleotide-binding</keyword>
<dbReference type="RefSeq" id="WP_013174412.1">
    <property type="nucleotide sequence ID" value="NC_014220.1"/>
</dbReference>
<evidence type="ECO:0000313" key="11">
    <source>
        <dbReference type="Proteomes" id="UP000000378"/>
    </source>
</evidence>
<dbReference type="SUPFAM" id="SSF52540">
    <property type="entry name" value="P-loop containing nucleoside triphosphate hydrolases"/>
    <property type="match status" value="1"/>
</dbReference>
<dbReference type="InterPro" id="IPR003593">
    <property type="entry name" value="AAA+_ATPase"/>
</dbReference>
<organism evidence="10 11">
    <name type="scientific">Syntrophothermus lipocalidus (strain DSM 12680 / TGB-C1)</name>
    <dbReference type="NCBI Taxonomy" id="643648"/>
    <lineage>
        <taxon>Bacteria</taxon>
        <taxon>Bacillati</taxon>
        <taxon>Bacillota</taxon>
        <taxon>Clostridia</taxon>
        <taxon>Eubacteriales</taxon>
        <taxon>Syntrophomonadaceae</taxon>
        <taxon>Syntrophothermus</taxon>
    </lineage>
</organism>
<gene>
    <name evidence="10" type="ordered locus">Slip_0220</name>
</gene>
<proteinExistence type="inferred from homology"/>
<evidence type="ECO:0000256" key="2">
    <source>
        <dbReference type="ARBA" id="ARBA00005417"/>
    </source>
</evidence>
<dbReference type="GO" id="GO:0042626">
    <property type="term" value="F:ATPase-coupled transmembrane transporter activity"/>
    <property type="evidence" value="ECO:0007669"/>
    <property type="project" value="TreeGrafter"/>
</dbReference>
<keyword evidence="11" id="KW-1185">Reference proteome</keyword>
<evidence type="ECO:0000256" key="6">
    <source>
        <dbReference type="ARBA" id="ARBA00022840"/>
    </source>
</evidence>
<dbReference type="InterPro" id="IPR030947">
    <property type="entry name" value="EcfA_1"/>
</dbReference>
<dbReference type="Pfam" id="PF00005">
    <property type="entry name" value="ABC_tran"/>
    <property type="match status" value="1"/>
</dbReference>
<dbReference type="eggNOG" id="COG1122">
    <property type="taxonomic scope" value="Bacteria"/>
</dbReference>
<evidence type="ECO:0000256" key="3">
    <source>
        <dbReference type="ARBA" id="ARBA00022448"/>
    </source>
</evidence>
<feature type="domain" description="ABC transporter" evidence="9">
    <location>
        <begin position="6"/>
        <end position="244"/>
    </location>
</feature>
<dbReference type="KEGG" id="slp:Slip_0220"/>
<keyword evidence="6" id="KW-0067">ATP-binding</keyword>
<dbReference type="STRING" id="643648.Slip_0220"/>
<dbReference type="GO" id="GO:0016887">
    <property type="term" value="F:ATP hydrolysis activity"/>
    <property type="evidence" value="ECO:0007669"/>
    <property type="project" value="InterPro"/>
</dbReference>
<dbReference type="InterPro" id="IPR050095">
    <property type="entry name" value="ECF_ABC_transporter_ATP-bd"/>
</dbReference>
<dbReference type="PANTHER" id="PTHR43553:SF24">
    <property type="entry name" value="ENERGY-COUPLING FACTOR TRANSPORTER ATP-BINDING PROTEIN ECFA1"/>
    <property type="match status" value="1"/>
</dbReference>
<evidence type="ECO:0000256" key="5">
    <source>
        <dbReference type="ARBA" id="ARBA00022741"/>
    </source>
</evidence>
<dbReference type="Gene3D" id="3.40.50.300">
    <property type="entry name" value="P-loop containing nucleotide triphosphate hydrolases"/>
    <property type="match status" value="1"/>
</dbReference>
<dbReference type="NCBIfam" id="TIGR04520">
    <property type="entry name" value="ECF_ATPase_1"/>
    <property type="match status" value="1"/>
</dbReference>
<evidence type="ECO:0000256" key="4">
    <source>
        <dbReference type="ARBA" id="ARBA00022475"/>
    </source>
</evidence>
<dbReference type="PROSITE" id="PS00211">
    <property type="entry name" value="ABC_TRANSPORTER_1"/>
    <property type="match status" value="1"/>
</dbReference>